<evidence type="ECO:0000313" key="8">
    <source>
        <dbReference type="Proteomes" id="UP000075243"/>
    </source>
</evidence>
<dbReference type="PANTHER" id="PTHR12565:SF312">
    <property type="entry name" value="TRANSCRIPTION FACTOR BHLH74"/>
    <property type="match status" value="1"/>
</dbReference>
<proteinExistence type="predicted"/>
<feature type="compositionally biased region" description="Polar residues" evidence="5">
    <location>
        <begin position="243"/>
        <end position="255"/>
    </location>
</feature>
<dbReference type="OMA" id="GANCYAN"/>
<feature type="compositionally biased region" description="Polar residues" evidence="5">
    <location>
        <begin position="195"/>
        <end position="204"/>
    </location>
</feature>
<dbReference type="FunFam" id="4.10.280.10:FF:000002">
    <property type="entry name" value="Basic helix-loop-helix transcription factor"/>
    <property type="match status" value="1"/>
</dbReference>
<feature type="region of interest" description="Disordered" evidence="5">
    <location>
        <begin position="165"/>
        <end position="262"/>
    </location>
</feature>
<keyword evidence="4" id="KW-0539">Nucleus</keyword>
<accession>A0A151TZT4</accession>
<evidence type="ECO:0000256" key="3">
    <source>
        <dbReference type="ARBA" id="ARBA00023163"/>
    </source>
</evidence>
<dbReference type="GO" id="GO:0046983">
    <property type="term" value="F:protein dimerization activity"/>
    <property type="evidence" value="ECO:0007669"/>
    <property type="project" value="InterPro"/>
</dbReference>
<feature type="domain" description="BHLH" evidence="6">
    <location>
        <begin position="271"/>
        <end position="321"/>
    </location>
</feature>
<dbReference type="STRING" id="3821.A0A151TZT4"/>
<dbReference type="InterPro" id="IPR036638">
    <property type="entry name" value="HLH_DNA-bd_sf"/>
</dbReference>
<dbReference type="SMART" id="SM00353">
    <property type="entry name" value="HLH"/>
    <property type="match status" value="1"/>
</dbReference>
<keyword evidence="2" id="KW-0805">Transcription regulation</keyword>
<dbReference type="Gene3D" id="4.10.280.10">
    <property type="entry name" value="Helix-loop-helix DNA-binding domain"/>
    <property type="match status" value="1"/>
</dbReference>
<dbReference type="AlphaFoldDB" id="A0A151TZT4"/>
<dbReference type="PROSITE" id="PS50888">
    <property type="entry name" value="BHLH"/>
    <property type="match status" value="1"/>
</dbReference>
<dbReference type="InterPro" id="IPR011598">
    <property type="entry name" value="bHLH_dom"/>
</dbReference>
<dbReference type="SUPFAM" id="SSF47459">
    <property type="entry name" value="HLH, helix-loop-helix DNA-binding domain"/>
    <property type="match status" value="1"/>
</dbReference>
<organism evidence="7 8">
    <name type="scientific">Cajanus cajan</name>
    <name type="common">Pigeon pea</name>
    <name type="synonym">Cajanus indicus</name>
    <dbReference type="NCBI Taxonomy" id="3821"/>
    <lineage>
        <taxon>Eukaryota</taxon>
        <taxon>Viridiplantae</taxon>
        <taxon>Streptophyta</taxon>
        <taxon>Embryophyta</taxon>
        <taxon>Tracheophyta</taxon>
        <taxon>Spermatophyta</taxon>
        <taxon>Magnoliopsida</taxon>
        <taxon>eudicotyledons</taxon>
        <taxon>Gunneridae</taxon>
        <taxon>Pentapetalae</taxon>
        <taxon>rosids</taxon>
        <taxon>fabids</taxon>
        <taxon>Fabales</taxon>
        <taxon>Fabaceae</taxon>
        <taxon>Papilionoideae</taxon>
        <taxon>50 kb inversion clade</taxon>
        <taxon>NPAAA clade</taxon>
        <taxon>indigoferoid/millettioid clade</taxon>
        <taxon>Phaseoleae</taxon>
        <taxon>Cajanus</taxon>
    </lineage>
</organism>
<reference evidence="7 8" key="1">
    <citation type="journal article" date="2012" name="Nat. Biotechnol.">
        <title>Draft genome sequence of pigeonpea (Cajanus cajan), an orphan legume crop of resource-poor farmers.</title>
        <authorList>
            <person name="Varshney R.K."/>
            <person name="Chen W."/>
            <person name="Li Y."/>
            <person name="Bharti A.K."/>
            <person name="Saxena R.K."/>
            <person name="Schlueter J.A."/>
            <person name="Donoghue M.T."/>
            <person name="Azam S."/>
            <person name="Fan G."/>
            <person name="Whaley A.M."/>
            <person name="Farmer A.D."/>
            <person name="Sheridan J."/>
            <person name="Iwata A."/>
            <person name="Tuteja R."/>
            <person name="Penmetsa R.V."/>
            <person name="Wu W."/>
            <person name="Upadhyaya H.D."/>
            <person name="Yang S.P."/>
            <person name="Shah T."/>
            <person name="Saxena K.B."/>
            <person name="Michael T."/>
            <person name="McCombie W.R."/>
            <person name="Yang B."/>
            <person name="Zhang G."/>
            <person name="Yang H."/>
            <person name="Wang J."/>
            <person name="Spillane C."/>
            <person name="Cook D.R."/>
            <person name="May G.D."/>
            <person name="Xu X."/>
            <person name="Jackson S.A."/>
        </authorList>
    </citation>
    <scope>NUCLEOTIDE SEQUENCE [LARGE SCALE GENOMIC DNA]</scope>
    <source>
        <strain evidence="8">cv. Asha</strain>
    </source>
</reference>
<keyword evidence="3" id="KW-0804">Transcription</keyword>
<dbReference type="Pfam" id="PF00010">
    <property type="entry name" value="HLH"/>
    <property type="match status" value="1"/>
</dbReference>
<dbReference type="EMBL" id="CM003604">
    <property type="protein sequence ID" value="KYP72494.1"/>
    <property type="molecule type" value="Genomic_DNA"/>
</dbReference>
<comment type="subcellular location">
    <subcellularLocation>
        <location evidence="1">Nucleus</location>
    </subcellularLocation>
</comment>
<evidence type="ECO:0000256" key="2">
    <source>
        <dbReference type="ARBA" id="ARBA00023015"/>
    </source>
</evidence>
<dbReference type="Proteomes" id="UP000075243">
    <property type="component" value="Chromosome 2"/>
</dbReference>
<evidence type="ECO:0000256" key="1">
    <source>
        <dbReference type="ARBA" id="ARBA00004123"/>
    </source>
</evidence>
<evidence type="ECO:0000256" key="4">
    <source>
        <dbReference type="ARBA" id="ARBA00023242"/>
    </source>
</evidence>
<feature type="compositionally biased region" description="Basic and acidic residues" evidence="5">
    <location>
        <begin position="205"/>
        <end position="230"/>
    </location>
</feature>
<sequence>MGGQENAMGFQHGNKSILTCPTSGLSGANINVSEMAISSVSMAKPSSDVANNPFLASSAWDPLVSLSQAQTFGGSSMVSHTEFANANSSYPLVLENQGISSTSHLVQYMSESNLGGMVPKVHSYQSGGFSEMVGGASFGQHGSGDMANTGYPTHYNQIKEAITNGEQSQVEDSIPEDEAPGSAPSGNRRKRGLDHNSTFSPNKNAESDAVRDSPGKTSDGPKEHEKKLKVEQNNGADMRGKQSVKQAKDNNSQSGEAPKDNFIHVRARRGQATNSHSLAERVRREKISERMRLLQELVPGCNKITGKAVMLDEIINYVQSLQQQVEFLSMKLATVNPELNFDVDRILSKDILQSRIGHGIGAYGPGINSSHTFPNGSFHGTLAGMPSTSSQFPPLPQNVLDHEFQSFYGIGYDSNAALDNLGPNGNNGQSPISTLVVLFTHSPISSV</sequence>
<evidence type="ECO:0000259" key="6">
    <source>
        <dbReference type="PROSITE" id="PS50888"/>
    </source>
</evidence>
<dbReference type="GO" id="GO:0005634">
    <property type="term" value="C:nucleus"/>
    <property type="evidence" value="ECO:0007669"/>
    <property type="project" value="UniProtKB-SubCell"/>
</dbReference>
<dbReference type="Gramene" id="C.cajan_04962.t">
    <property type="protein sequence ID" value="C.cajan_04962.t"/>
    <property type="gene ID" value="C.cajan_04962"/>
</dbReference>
<dbReference type="InterPro" id="IPR024097">
    <property type="entry name" value="bHLH_ZIP_TF"/>
</dbReference>
<dbReference type="CDD" id="cd18919">
    <property type="entry name" value="bHLH_AtBPE_like"/>
    <property type="match status" value="1"/>
</dbReference>
<evidence type="ECO:0000256" key="5">
    <source>
        <dbReference type="SAM" id="MobiDB-lite"/>
    </source>
</evidence>
<dbReference type="PANTHER" id="PTHR12565">
    <property type="entry name" value="STEROL REGULATORY ELEMENT-BINDING PROTEIN"/>
    <property type="match status" value="1"/>
</dbReference>
<dbReference type="GO" id="GO:0003700">
    <property type="term" value="F:DNA-binding transcription factor activity"/>
    <property type="evidence" value="ECO:0007669"/>
    <property type="project" value="TreeGrafter"/>
</dbReference>
<keyword evidence="8" id="KW-1185">Reference proteome</keyword>
<protein>
    <submittedName>
        <fullName evidence="7">Transcription factor bHLH74</fullName>
    </submittedName>
</protein>
<name>A0A151TZT4_CAJCA</name>
<evidence type="ECO:0000313" key="7">
    <source>
        <dbReference type="EMBL" id="KYP72494.1"/>
    </source>
</evidence>
<gene>
    <name evidence="7" type="ORF">KK1_005084</name>
</gene>